<dbReference type="InterPro" id="IPR016187">
    <property type="entry name" value="CTDL_fold"/>
</dbReference>
<dbReference type="Pfam" id="PF03781">
    <property type="entry name" value="FGE-sulfatase"/>
    <property type="match status" value="1"/>
</dbReference>
<evidence type="ECO:0000259" key="2">
    <source>
        <dbReference type="Pfam" id="PF03781"/>
    </source>
</evidence>
<keyword evidence="4" id="KW-1185">Reference proteome</keyword>
<evidence type="ECO:0000313" key="4">
    <source>
        <dbReference type="Proteomes" id="UP000078428"/>
    </source>
</evidence>
<name>A0A178MSG2_9PROT</name>
<dbReference type="GO" id="GO:0120147">
    <property type="term" value="F:formylglycine-generating oxidase activity"/>
    <property type="evidence" value="ECO:0007669"/>
    <property type="project" value="TreeGrafter"/>
</dbReference>
<protein>
    <recommendedName>
        <fullName evidence="2">Sulfatase-modifying factor enzyme-like domain-containing protein</fullName>
    </recommendedName>
</protein>
<dbReference type="PANTHER" id="PTHR23150">
    <property type="entry name" value="SULFATASE MODIFYING FACTOR 1, 2"/>
    <property type="match status" value="1"/>
</dbReference>
<reference evidence="3 4" key="1">
    <citation type="submission" date="2016-04" db="EMBL/GenBank/DDBJ databases">
        <title>Draft genome sequence of freshwater magnetotactic bacteria Magnetospirillum marisnigri SP-1 and Magnetospirillum moscoviense BB-1.</title>
        <authorList>
            <person name="Koziaeva V."/>
            <person name="Dziuba M.V."/>
            <person name="Ivanov T.M."/>
            <person name="Kuznetsov B."/>
            <person name="Grouzdev D.S."/>
        </authorList>
    </citation>
    <scope>NUCLEOTIDE SEQUENCE [LARGE SCALE GENOMIC DNA]</scope>
    <source>
        <strain evidence="3 4">SP-1</strain>
    </source>
</reference>
<evidence type="ECO:0000256" key="1">
    <source>
        <dbReference type="SAM" id="SignalP"/>
    </source>
</evidence>
<sequence>MNFPSPGLARLAVLVVLASTPVAADPVPPPGQPFRPCPICPEMLLIPPGSVTAGNPKDYEDPEPGAPKRPVIAVDKTFALGRFEVTQAEWEMVMGSNPSAVKGATLPVDHVDWKIIQDFIAKLNAKTGKSFRLPTEKEWEYAARAGSAASYYFGEDARQLGDYAWYVENSGGITHPVGQKKPNAFGLYDMLGNVWEWTGDCYLADFFAKAKPDHGIDWEKGCYRVTRGGSALNLPMATTTFYRASLKQPLHNANLGFRLAMSLP</sequence>
<dbReference type="InterPro" id="IPR042095">
    <property type="entry name" value="SUMF_sf"/>
</dbReference>
<evidence type="ECO:0000313" key="3">
    <source>
        <dbReference type="EMBL" id="OAN50864.1"/>
    </source>
</evidence>
<proteinExistence type="predicted"/>
<dbReference type="PANTHER" id="PTHR23150:SF19">
    <property type="entry name" value="FORMYLGLYCINE-GENERATING ENZYME"/>
    <property type="match status" value="1"/>
</dbReference>
<dbReference type="RefSeq" id="WP_068491997.1">
    <property type="nucleotide sequence ID" value="NZ_LWQT01000049.1"/>
</dbReference>
<dbReference type="SUPFAM" id="SSF56436">
    <property type="entry name" value="C-type lectin-like"/>
    <property type="match status" value="1"/>
</dbReference>
<organism evidence="3 4">
    <name type="scientific">Paramagnetospirillum marisnigri</name>
    <dbReference type="NCBI Taxonomy" id="1285242"/>
    <lineage>
        <taxon>Bacteria</taxon>
        <taxon>Pseudomonadati</taxon>
        <taxon>Pseudomonadota</taxon>
        <taxon>Alphaproteobacteria</taxon>
        <taxon>Rhodospirillales</taxon>
        <taxon>Magnetospirillaceae</taxon>
        <taxon>Paramagnetospirillum</taxon>
    </lineage>
</organism>
<dbReference type="STRING" id="1285242.A6A04_17205"/>
<dbReference type="AlphaFoldDB" id="A0A178MSG2"/>
<feature type="chain" id="PRO_5008092227" description="Sulfatase-modifying factor enzyme-like domain-containing protein" evidence="1">
    <location>
        <begin position="25"/>
        <end position="264"/>
    </location>
</feature>
<dbReference type="EMBL" id="LWQT01000049">
    <property type="protein sequence ID" value="OAN50864.1"/>
    <property type="molecule type" value="Genomic_DNA"/>
</dbReference>
<comment type="caution">
    <text evidence="3">The sequence shown here is derived from an EMBL/GenBank/DDBJ whole genome shotgun (WGS) entry which is preliminary data.</text>
</comment>
<dbReference type="InterPro" id="IPR051043">
    <property type="entry name" value="Sulfatase_Mod_Factor_Kinase"/>
</dbReference>
<keyword evidence="1" id="KW-0732">Signal</keyword>
<accession>A0A178MSG2</accession>
<gene>
    <name evidence="3" type="ORF">A6A04_17205</name>
</gene>
<dbReference type="InterPro" id="IPR005532">
    <property type="entry name" value="SUMF_dom"/>
</dbReference>
<dbReference type="OrthoDB" id="9768004at2"/>
<dbReference type="Proteomes" id="UP000078428">
    <property type="component" value="Unassembled WGS sequence"/>
</dbReference>
<feature type="domain" description="Sulfatase-modifying factor enzyme-like" evidence="2">
    <location>
        <begin position="40"/>
        <end position="260"/>
    </location>
</feature>
<feature type="signal peptide" evidence="1">
    <location>
        <begin position="1"/>
        <end position="24"/>
    </location>
</feature>
<dbReference type="Gene3D" id="3.90.1580.10">
    <property type="entry name" value="paralog of FGE (formylglycine-generating enzyme)"/>
    <property type="match status" value="1"/>
</dbReference>